<evidence type="ECO:0000256" key="1">
    <source>
        <dbReference type="ARBA" id="ARBA00004141"/>
    </source>
</evidence>
<evidence type="ECO:0000256" key="9">
    <source>
        <dbReference type="SAM" id="MobiDB-lite"/>
    </source>
</evidence>
<protein>
    <submittedName>
        <fullName evidence="12">Putative HMP/thiamine import ATP-binding protein YkoD</fullName>
        <ecNumber evidence="12">3.6.3.-</ecNumber>
    </submittedName>
</protein>
<sequence length="854" mass="89269">MTTAPATTGITVRGLTVTPPGAVNPILGPIDLDLPAGSRVLLAGPSGAGKTTLLHALGGLLDEESYCLDGSVERAGDVVGTVGLLQQNPENAVVAERAGRDTTFGPENLQQPRERMWPLVADLHHRVGLETGLDHKSLEMSGGQMQRLALAGVLACDPGLMLLDEPVSMLDPQAISQVRDLVAATVGERSLVVVDHHPRTWRDVLDTVVVLTEQGTVDRIVGMDDYLAEYVAPQPPTRTTDPGRSGATVVQAIGVDVARPGVRAARHRAPDNHRAAGTPAATPAEDVARDDCPGRTDVDDPSRDTVLLRDIDLDVCAGTITALVGPSGIGKSTLLRVLAGLDDPADGQVRWCGHATSASGGRATPTQDGPSRARGKHSLHQGRWATTPAPGSVAWVPQNPEHYLVATTVADELVASPYAARHPQDDDAPCAAASRARVQKAGEGSLPAEPSTTHPAPAPGAGQSPRAAAVEESPRAASQGRPADDPSLGEVEDASATIDPVVPEPVTPAALRRFGLAGVAQSHPMTLSGGEKRRLAIAAALAQQPDLLILDEPTVGLDADHVESVLAAVAQAAEQGVAVIVSTHDPLVAQLADEVVDLAAHRLPDPPAASQRVPWMQRHLNQLTLMAIGVAGIVASAWVHTPLIGLIGLVPSIVLGFLCARSGRQALAHTLPVLFAAVILVWTTLMLHHGFTNAAVQAEALRQGGRILVLVMPGAMASCALDPTRLGDSLGQNTRLPDRSVVASVAGMIRMGQTSRTWGISRDVRTLRGLGPRGTRRRATPGTYLRYAGSMTMAMILDSLRSAEALSRAMDSRGFATATHRTWAEESRFGAADLWGLVVIVVIICSTLVPALLG</sequence>
<dbReference type="InterPro" id="IPR050095">
    <property type="entry name" value="ECF_ABC_transporter_ATP-bd"/>
</dbReference>
<dbReference type="PANTHER" id="PTHR43553:SF24">
    <property type="entry name" value="ENERGY-COUPLING FACTOR TRANSPORTER ATP-BINDING PROTEIN ECFA1"/>
    <property type="match status" value="1"/>
</dbReference>
<organism evidence="12 13">
    <name type="scientific">Cutibacterium granulosum</name>
    <dbReference type="NCBI Taxonomy" id="33011"/>
    <lineage>
        <taxon>Bacteria</taxon>
        <taxon>Bacillati</taxon>
        <taxon>Actinomycetota</taxon>
        <taxon>Actinomycetes</taxon>
        <taxon>Propionibacteriales</taxon>
        <taxon>Propionibacteriaceae</taxon>
        <taxon>Cutibacterium</taxon>
    </lineage>
</organism>
<dbReference type="InterPro" id="IPR003593">
    <property type="entry name" value="AAA+_ATPase"/>
</dbReference>
<feature type="region of interest" description="Disordered" evidence="9">
    <location>
        <begin position="352"/>
        <end position="391"/>
    </location>
</feature>
<evidence type="ECO:0000256" key="4">
    <source>
        <dbReference type="ARBA" id="ARBA00022692"/>
    </source>
</evidence>
<dbReference type="eggNOG" id="COG0619">
    <property type="taxonomic scope" value="Bacteria"/>
</dbReference>
<evidence type="ECO:0000313" key="13">
    <source>
        <dbReference type="Proteomes" id="UP000215332"/>
    </source>
</evidence>
<keyword evidence="7 10" id="KW-1133">Transmembrane helix</keyword>
<keyword evidence="3" id="KW-0813">Transport</keyword>
<dbReference type="AlphaFoldDB" id="A0A239WA04"/>
<evidence type="ECO:0000256" key="5">
    <source>
        <dbReference type="ARBA" id="ARBA00022741"/>
    </source>
</evidence>
<dbReference type="PROSITE" id="PS50893">
    <property type="entry name" value="ABC_TRANSPORTER_2"/>
    <property type="match status" value="2"/>
</dbReference>
<feature type="compositionally biased region" description="Polar residues" evidence="9">
    <location>
        <begin position="356"/>
        <end position="369"/>
    </location>
</feature>
<feature type="region of interest" description="Disordered" evidence="9">
    <location>
        <begin position="421"/>
        <end position="504"/>
    </location>
</feature>
<accession>A0A239WA04</accession>
<reference evidence="12 13" key="1">
    <citation type="submission" date="2017-06" db="EMBL/GenBank/DDBJ databases">
        <authorList>
            <consortium name="Pathogen Informatics"/>
        </authorList>
    </citation>
    <scope>NUCLEOTIDE SEQUENCE [LARGE SCALE GENOMIC DNA]</scope>
    <source>
        <strain evidence="12 13">NCTC11865</strain>
    </source>
</reference>
<name>A0A239WA04_9ACTN</name>
<keyword evidence="4 10" id="KW-0812">Transmembrane</keyword>
<evidence type="ECO:0000256" key="8">
    <source>
        <dbReference type="ARBA" id="ARBA00023136"/>
    </source>
</evidence>
<dbReference type="GO" id="GO:0016887">
    <property type="term" value="F:ATP hydrolysis activity"/>
    <property type="evidence" value="ECO:0007669"/>
    <property type="project" value="InterPro"/>
</dbReference>
<evidence type="ECO:0000256" key="6">
    <source>
        <dbReference type="ARBA" id="ARBA00022840"/>
    </source>
</evidence>
<dbReference type="GO" id="GO:0043190">
    <property type="term" value="C:ATP-binding cassette (ABC) transporter complex"/>
    <property type="evidence" value="ECO:0007669"/>
    <property type="project" value="TreeGrafter"/>
</dbReference>
<evidence type="ECO:0000256" key="7">
    <source>
        <dbReference type="ARBA" id="ARBA00022989"/>
    </source>
</evidence>
<dbReference type="GO" id="GO:0005524">
    <property type="term" value="F:ATP binding"/>
    <property type="evidence" value="ECO:0007669"/>
    <property type="project" value="UniProtKB-KW"/>
</dbReference>
<dbReference type="Gene3D" id="3.40.50.300">
    <property type="entry name" value="P-loop containing nucleotide triphosphate hydrolases"/>
    <property type="match status" value="2"/>
</dbReference>
<evidence type="ECO:0000313" key="12">
    <source>
        <dbReference type="EMBL" id="SNV30753.1"/>
    </source>
</evidence>
<feature type="transmembrane region" description="Helical" evidence="10">
    <location>
        <begin position="672"/>
        <end position="691"/>
    </location>
</feature>
<dbReference type="SMART" id="SM00382">
    <property type="entry name" value="AAA"/>
    <property type="match status" value="2"/>
</dbReference>
<feature type="region of interest" description="Disordered" evidence="9">
    <location>
        <begin position="265"/>
        <end position="299"/>
    </location>
</feature>
<keyword evidence="12" id="KW-0378">Hydrolase</keyword>
<keyword evidence="8 10" id="KW-0472">Membrane</keyword>
<dbReference type="GO" id="GO:0042626">
    <property type="term" value="F:ATPase-coupled transmembrane transporter activity"/>
    <property type="evidence" value="ECO:0007669"/>
    <property type="project" value="TreeGrafter"/>
</dbReference>
<dbReference type="CDD" id="cd16914">
    <property type="entry name" value="EcfT"/>
    <property type="match status" value="1"/>
</dbReference>
<feature type="domain" description="ABC transporter" evidence="11">
    <location>
        <begin position="12"/>
        <end position="239"/>
    </location>
</feature>
<dbReference type="KEGG" id="cgrn:4412665_00476"/>
<evidence type="ECO:0000256" key="10">
    <source>
        <dbReference type="SAM" id="Phobius"/>
    </source>
</evidence>
<dbReference type="SUPFAM" id="SSF52540">
    <property type="entry name" value="P-loop containing nucleoside triphosphate hydrolases"/>
    <property type="match status" value="2"/>
</dbReference>
<dbReference type="EMBL" id="LT906441">
    <property type="protein sequence ID" value="SNV30753.1"/>
    <property type="molecule type" value="Genomic_DNA"/>
</dbReference>
<feature type="compositionally biased region" description="Basic and acidic residues" evidence="9">
    <location>
        <begin position="286"/>
        <end position="299"/>
    </location>
</feature>
<feature type="transmembrane region" description="Helical" evidence="10">
    <location>
        <begin position="834"/>
        <end position="853"/>
    </location>
</feature>
<dbReference type="CDD" id="cd03225">
    <property type="entry name" value="ABC_cobalt_CbiO_domain1"/>
    <property type="match status" value="1"/>
</dbReference>
<evidence type="ECO:0000256" key="3">
    <source>
        <dbReference type="ARBA" id="ARBA00022448"/>
    </source>
</evidence>
<comment type="subcellular location">
    <subcellularLocation>
        <location evidence="1">Membrane</location>
        <topology evidence="1">Multi-pass membrane protein</topology>
    </subcellularLocation>
</comment>
<feature type="domain" description="ABC transporter" evidence="11">
    <location>
        <begin position="282"/>
        <end position="625"/>
    </location>
</feature>
<dbReference type="InterPro" id="IPR015856">
    <property type="entry name" value="ABC_transpr_CbiO/EcfA_su"/>
</dbReference>
<comment type="similarity">
    <text evidence="2">Belongs to the ABC transporter superfamily.</text>
</comment>
<dbReference type="InterPro" id="IPR003339">
    <property type="entry name" value="ABC/ECF_trnsptr_transmembrane"/>
</dbReference>
<dbReference type="Proteomes" id="UP000215332">
    <property type="component" value="Chromosome 1"/>
</dbReference>
<proteinExistence type="inferred from homology"/>
<evidence type="ECO:0000259" key="11">
    <source>
        <dbReference type="PROSITE" id="PS50893"/>
    </source>
</evidence>
<keyword evidence="5" id="KW-0547">Nucleotide-binding</keyword>
<dbReference type="EC" id="3.6.3.-" evidence="12"/>
<dbReference type="Pfam" id="PF00005">
    <property type="entry name" value="ABC_tran"/>
    <property type="match status" value="2"/>
</dbReference>
<keyword evidence="6 12" id="KW-0067">ATP-binding</keyword>
<dbReference type="PANTHER" id="PTHR43553">
    <property type="entry name" value="HEAVY METAL TRANSPORTER"/>
    <property type="match status" value="1"/>
</dbReference>
<dbReference type="InterPro" id="IPR017871">
    <property type="entry name" value="ABC_transporter-like_CS"/>
</dbReference>
<evidence type="ECO:0000256" key="2">
    <source>
        <dbReference type="ARBA" id="ARBA00005417"/>
    </source>
</evidence>
<gene>
    <name evidence="12" type="primary">ykoD_2</name>
    <name evidence="12" type="ORF">SAMEA4412665_00476</name>
</gene>
<dbReference type="eggNOG" id="COG1122">
    <property type="taxonomic scope" value="Bacteria"/>
</dbReference>
<dbReference type="InterPro" id="IPR003439">
    <property type="entry name" value="ABC_transporter-like_ATP-bd"/>
</dbReference>
<dbReference type="PROSITE" id="PS00211">
    <property type="entry name" value="ABC_TRANSPORTER_1"/>
    <property type="match status" value="2"/>
</dbReference>
<dbReference type="InterPro" id="IPR027417">
    <property type="entry name" value="P-loop_NTPase"/>
</dbReference>
<feature type="transmembrane region" description="Helical" evidence="10">
    <location>
        <begin position="643"/>
        <end position="660"/>
    </location>
</feature>